<dbReference type="PANTHER" id="PTHR10283">
    <property type="entry name" value="SOLUTE CARRIER FAMILY 13 MEMBER"/>
    <property type="match status" value="1"/>
</dbReference>
<dbReference type="AlphaFoldDB" id="A0A381WAC5"/>
<feature type="transmembrane region" description="Helical" evidence="6">
    <location>
        <begin position="383"/>
        <end position="403"/>
    </location>
</feature>
<feature type="transmembrane region" description="Helical" evidence="6">
    <location>
        <begin position="415"/>
        <end position="433"/>
    </location>
</feature>
<organism evidence="7">
    <name type="scientific">marine metagenome</name>
    <dbReference type="NCBI Taxonomy" id="408172"/>
    <lineage>
        <taxon>unclassified sequences</taxon>
        <taxon>metagenomes</taxon>
        <taxon>ecological metagenomes</taxon>
    </lineage>
</organism>
<sequence length="516" mass="55469">MAIPDQGKDRARFIGLWLGIIAFLFLILVPIDKTNDTASNMAAVALLMVIWWVSDAIPLFATAILPLFLFPLLGIMDGGETAQVYFNSTIVLFIGGFMIALTMEKWNLHRRIALSIIHVVGSGASRIILGFMIATAFLSMWISNTATAVMMVPIGLAIILQLEDDFGAERTHSFSVALMLGIAYAASVGGLMTLVGTPPNLALVRIFEILFPEAPPIAFAQWFVLAVPIGVIMIGFIWLLITQVFYRTSQDLTVDRVVVDKERNQLGETSFEEKAVLAVFAMFAILLVLRVDLNLGFMTIPGWSRLLPFPEMADDGTVAIAMASLLFLIPTRDRTKGHQRIMGPDVIPKLPWNIVLLFGGGFALAAGLQTTGLAAMIGKQLEVVGNLPTFAIIILICLMITFLTEVASNTAMTEMILPVLAAVAVVTGTHPLLLMIPAAISASCAFMMPVATPPNAIVFGSGRISVAEMVRIGIFLNLIGVLVITAIVLLVGTTVFGIDPSLVPDWANSMAIGQSG</sequence>
<feature type="transmembrane region" description="Helical" evidence="6">
    <location>
        <begin position="472"/>
        <end position="498"/>
    </location>
</feature>
<feature type="transmembrane region" description="Helical" evidence="6">
    <location>
        <begin position="82"/>
        <end position="101"/>
    </location>
</feature>
<evidence type="ECO:0000256" key="2">
    <source>
        <dbReference type="ARBA" id="ARBA00022448"/>
    </source>
</evidence>
<dbReference type="NCBIfam" id="TIGR00785">
    <property type="entry name" value="dass"/>
    <property type="match status" value="1"/>
</dbReference>
<dbReference type="Pfam" id="PF00939">
    <property type="entry name" value="Na_sulph_symp"/>
    <property type="match status" value="1"/>
</dbReference>
<accession>A0A381WAC5</accession>
<keyword evidence="2" id="KW-0813">Transport</keyword>
<dbReference type="PANTHER" id="PTHR10283:SF82">
    <property type="entry name" value="SOLUTE CARRIER FAMILY 13 MEMBER 2"/>
    <property type="match status" value="1"/>
</dbReference>
<feature type="transmembrane region" description="Helical" evidence="6">
    <location>
        <begin position="217"/>
        <end position="241"/>
    </location>
</feature>
<evidence type="ECO:0000256" key="1">
    <source>
        <dbReference type="ARBA" id="ARBA00004141"/>
    </source>
</evidence>
<dbReference type="EMBL" id="UINC01011190">
    <property type="protein sequence ID" value="SVA49506.1"/>
    <property type="molecule type" value="Genomic_DNA"/>
</dbReference>
<name>A0A381WAC5_9ZZZZ</name>
<dbReference type="PROSITE" id="PS01271">
    <property type="entry name" value="NA_SULFATE"/>
    <property type="match status" value="1"/>
</dbReference>
<feature type="transmembrane region" description="Helical" evidence="6">
    <location>
        <begin position="12"/>
        <end position="31"/>
    </location>
</feature>
<feature type="transmembrane region" description="Helical" evidence="6">
    <location>
        <begin position="312"/>
        <end position="329"/>
    </location>
</feature>
<dbReference type="GO" id="GO:0005886">
    <property type="term" value="C:plasma membrane"/>
    <property type="evidence" value="ECO:0007669"/>
    <property type="project" value="TreeGrafter"/>
</dbReference>
<protein>
    <recommendedName>
        <fullName evidence="8">Citrate transporter-like domain-containing protein</fullName>
    </recommendedName>
</protein>
<dbReference type="CDD" id="cd01115">
    <property type="entry name" value="SLC13_permease"/>
    <property type="match status" value="1"/>
</dbReference>
<evidence type="ECO:0000256" key="6">
    <source>
        <dbReference type="SAM" id="Phobius"/>
    </source>
</evidence>
<keyword evidence="3 6" id="KW-0812">Transmembrane</keyword>
<evidence type="ECO:0000256" key="5">
    <source>
        <dbReference type="ARBA" id="ARBA00023136"/>
    </source>
</evidence>
<reference evidence="7" key="1">
    <citation type="submission" date="2018-05" db="EMBL/GenBank/DDBJ databases">
        <authorList>
            <person name="Lanie J.A."/>
            <person name="Ng W.-L."/>
            <person name="Kazmierczak K.M."/>
            <person name="Andrzejewski T.M."/>
            <person name="Davidsen T.M."/>
            <person name="Wayne K.J."/>
            <person name="Tettelin H."/>
            <person name="Glass J.I."/>
            <person name="Rusch D."/>
            <person name="Podicherti R."/>
            <person name="Tsui H.-C.T."/>
            <person name="Winkler M.E."/>
        </authorList>
    </citation>
    <scope>NUCLEOTIDE SEQUENCE</scope>
</reference>
<feature type="transmembrane region" description="Helical" evidence="6">
    <location>
        <begin position="350"/>
        <end position="377"/>
    </location>
</feature>
<keyword evidence="4 6" id="KW-1133">Transmembrane helix</keyword>
<feature type="transmembrane region" description="Helical" evidence="6">
    <location>
        <begin position="43"/>
        <end position="70"/>
    </location>
</feature>
<feature type="transmembrane region" description="Helical" evidence="6">
    <location>
        <begin position="174"/>
        <end position="197"/>
    </location>
</feature>
<evidence type="ECO:0000256" key="3">
    <source>
        <dbReference type="ARBA" id="ARBA00022692"/>
    </source>
</evidence>
<feature type="transmembrane region" description="Helical" evidence="6">
    <location>
        <begin position="439"/>
        <end position="460"/>
    </location>
</feature>
<dbReference type="GO" id="GO:0015141">
    <property type="term" value="F:succinate transmembrane transporter activity"/>
    <property type="evidence" value="ECO:0007669"/>
    <property type="project" value="UniProtKB-ARBA"/>
</dbReference>
<evidence type="ECO:0000313" key="7">
    <source>
        <dbReference type="EMBL" id="SVA49506.1"/>
    </source>
</evidence>
<keyword evidence="5 6" id="KW-0472">Membrane</keyword>
<feature type="transmembrane region" description="Helical" evidence="6">
    <location>
        <begin position="275"/>
        <end position="300"/>
    </location>
</feature>
<feature type="transmembrane region" description="Helical" evidence="6">
    <location>
        <begin position="140"/>
        <end position="162"/>
    </location>
</feature>
<evidence type="ECO:0008006" key="8">
    <source>
        <dbReference type="Google" id="ProtNLM"/>
    </source>
</evidence>
<gene>
    <name evidence="7" type="ORF">METZ01_LOCUS102360</name>
</gene>
<dbReference type="InterPro" id="IPR031312">
    <property type="entry name" value="Na/sul_symport_CS"/>
</dbReference>
<dbReference type="InterPro" id="IPR001898">
    <property type="entry name" value="SLC13A/DASS"/>
</dbReference>
<feature type="transmembrane region" description="Helical" evidence="6">
    <location>
        <begin position="113"/>
        <end position="134"/>
    </location>
</feature>
<proteinExistence type="predicted"/>
<comment type="subcellular location">
    <subcellularLocation>
        <location evidence="1">Membrane</location>
        <topology evidence="1">Multi-pass membrane protein</topology>
    </subcellularLocation>
</comment>
<evidence type="ECO:0000256" key="4">
    <source>
        <dbReference type="ARBA" id="ARBA00022989"/>
    </source>
</evidence>